<dbReference type="AlphaFoldDB" id="A0AA48L5U7"/>
<dbReference type="SMART" id="SM00322">
    <property type="entry name" value="KH"/>
    <property type="match status" value="1"/>
</dbReference>
<dbReference type="CDD" id="cd22386">
    <property type="entry name" value="KH-I_KHDC4_rpt2"/>
    <property type="match status" value="1"/>
</dbReference>
<evidence type="ECO:0000256" key="1">
    <source>
        <dbReference type="PROSITE-ProRule" id="PRU00117"/>
    </source>
</evidence>
<keyword evidence="1" id="KW-0694">RNA-binding</keyword>
<dbReference type="PROSITE" id="PS50084">
    <property type="entry name" value="KH_TYPE_1"/>
    <property type="match status" value="1"/>
</dbReference>
<evidence type="ECO:0000259" key="3">
    <source>
        <dbReference type="SMART" id="SM00322"/>
    </source>
</evidence>
<dbReference type="Pfam" id="PF23469">
    <property type="entry name" value="KH_12"/>
    <property type="match status" value="1"/>
</dbReference>
<dbReference type="InterPro" id="IPR047889">
    <property type="entry name" value="KHDC4_KH-I_second"/>
</dbReference>
<dbReference type="KEGG" id="ccac:CcaHIS019_0501990"/>
<keyword evidence="5" id="KW-1185">Reference proteome</keyword>
<proteinExistence type="predicted"/>
<gene>
    <name evidence="4" type="ORF">CcaverHIS019_0501990</name>
</gene>
<evidence type="ECO:0000313" key="4">
    <source>
        <dbReference type="EMBL" id="BEI92571.1"/>
    </source>
</evidence>
<organism evidence="4 5">
    <name type="scientific">Cutaneotrichosporon cavernicola</name>
    <dbReference type="NCBI Taxonomy" id="279322"/>
    <lineage>
        <taxon>Eukaryota</taxon>
        <taxon>Fungi</taxon>
        <taxon>Dikarya</taxon>
        <taxon>Basidiomycota</taxon>
        <taxon>Agaricomycotina</taxon>
        <taxon>Tremellomycetes</taxon>
        <taxon>Trichosporonales</taxon>
        <taxon>Trichosporonaceae</taxon>
        <taxon>Cutaneotrichosporon</taxon>
    </lineage>
</organism>
<feature type="domain" description="K Homology" evidence="3">
    <location>
        <begin position="190"/>
        <end position="277"/>
    </location>
</feature>
<dbReference type="PANTHER" id="PTHR15744:SF0">
    <property type="entry name" value="KH HOMOLOGY DOMAIN-CONTAINING PROTEIN 4"/>
    <property type="match status" value="1"/>
</dbReference>
<dbReference type="FunFam" id="3.30.1370.10:FF:000037">
    <property type="entry name" value="KH domain protein"/>
    <property type="match status" value="1"/>
</dbReference>
<dbReference type="RefSeq" id="XP_060457836.1">
    <property type="nucleotide sequence ID" value="XM_060601331.1"/>
</dbReference>
<feature type="compositionally biased region" description="Low complexity" evidence="2">
    <location>
        <begin position="19"/>
        <end position="29"/>
    </location>
</feature>
<dbReference type="InterPro" id="IPR056149">
    <property type="entry name" value="PRP5/DDX46/KHDC4_KH"/>
</dbReference>
<feature type="compositionally biased region" description="Gly residues" evidence="2">
    <location>
        <begin position="312"/>
        <end position="329"/>
    </location>
</feature>
<dbReference type="PANTHER" id="PTHR15744">
    <property type="entry name" value="BLOM7"/>
    <property type="match status" value="1"/>
</dbReference>
<evidence type="ECO:0000256" key="2">
    <source>
        <dbReference type="SAM" id="MobiDB-lite"/>
    </source>
</evidence>
<dbReference type="GO" id="GO:0005634">
    <property type="term" value="C:nucleus"/>
    <property type="evidence" value="ECO:0007669"/>
    <property type="project" value="InterPro"/>
</dbReference>
<evidence type="ECO:0000313" key="5">
    <source>
        <dbReference type="Proteomes" id="UP001233271"/>
    </source>
</evidence>
<dbReference type="GeneID" id="85496441"/>
<dbReference type="InterPro" id="IPR055256">
    <property type="entry name" value="KH_1_KHDC4/BBP-like"/>
</dbReference>
<dbReference type="Proteomes" id="UP001233271">
    <property type="component" value="Chromosome 5"/>
</dbReference>
<dbReference type="InterPro" id="IPR031121">
    <property type="entry name" value="RIK/BLOM7"/>
</dbReference>
<dbReference type="GO" id="GO:0003723">
    <property type="term" value="F:RNA binding"/>
    <property type="evidence" value="ECO:0007669"/>
    <property type="project" value="UniProtKB-UniRule"/>
</dbReference>
<dbReference type="InterPro" id="IPR036612">
    <property type="entry name" value="KH_dom_type_1_sf"/>
</dbReference>
<feature type="region of interest" description="Disordered" evidence="2">
    <location>
        <begin position="1"/>
        <end position="43"/>
    </location>
</feature>
<dbReference type="Gene3D" id="3.30.1370.10">
    <property type="entry name" value="K Homology domain, type 1"/>
    <property type="match status" value="2"/>
</dbReference>
<dbReference type="EMBL" id="AP028216">
    <property type="protein sequence ID" value="BEI92571.1"/>
    <property type="molecule type" value="Genomic_DNA"/>
</dbReference>
<accession>A0AA48L5U7</accession>
<name>A0AA48L5U7_9TREE</name>
<reference evidence="4" key="1">
    <citation type="journal article" date="2023" name="BMC Genomics">
        <title>Chromosome-level genome assemblies of Cutaneotrichosporon spp. (Trichosporonales, Basidiomycota) reveal imbalanced evolution between nucleotide sequences and chromosome synteny.</title>
        <authorList>
            <person name="Kobayashi Y."/>
            <person name="Kayamori A."/>
            <person name="Aoki K."/>
            <person name="Shiwa Y."/>
            <person name="Matsutani M."/>
            <person name="Fujita N."/>
            <person name="Sugita T."/>
            <person name="Iwasaki W."/>
            <person name="Tanaka N."/>
            <person name="Takashima M."/>
        </authorList>
    </citation>
    <scope>NUCLEOTIDE SEQUENCE</scope>
    <source>
        <strain evidence="4">HIS019</strain>
    </source>
</reference>
<feature type="region of interest" description="Disordered" evidence="2">
    <location>
        <begin position="307"/>
        <end position="336"/>
    </location>
</feature>
<sequence length="376" mass="40755">MSEQPPADPPRERKSRWDAPAPGGDAVPAIAPPAAPAVSADQAQDAAAKAAEIAAKIAASLRAPGSTGQELVARAKKPEGDFVKDIEVNDLRNRYVLTRASTQKQIEDETGASIETKGLWVPDRTRMPPGEMPLYLHITAKTQIVLDAAVKEVMKLVDQELGPLIEERTLIARARARGEVLPPGVGQRPKWPEEKLFISLEPMRNFNVRAKVVGPGGMFVKHIQAETGARVQIKGRGSGFVENETGREGDDEMHISISAQTDDQIQRAKSLAEDLLMILRIEYEKARNGGGRNEYSEPYPPMGVQGAAAQHGGYGQQGQGYGQVAGGEPGAPAGSSEEQWQQYLAYYANMGYDVNDPQFQQWMREQQAQQGGAPPS</sequence>
<dbReference type="Pfam" id="PF22675">
    <property type="entry name" value="KH-I_KHDC4-BBP"/>
    <property type="match status" value="1"/>
</dbReference>
<protein>
    <recommendedName>
        <fullName evidence="3">K Homology domain-containing protein</fullName>
    </recommendedName>
</protein>
<dbReference type="InterPro" id="IPR004087">
    <property type="entry name" value="KH_dom"/>
</dbReference>
<dbReference type="SUPFAM" id="SSF54791">
    <property type="entry name" value="Eukaryotic type KH-domain (KH-domain type I)"/>
    <property type="match status" value="2"/>
</dbReference>